<evidence type="ECO:0000256" key="1">
    <source>
        <dbReference type="SAM" id="MobiDB-lite"/>
    </source>
</evidence>
<sequence>MFWVAFSLPLEIFGSFTFEGRAKSGLSSVWGAKSLKHFQKGITTLGPPRPSTGVTPVTRADEANLRRITELLIVAYSVLGARTGTSSFTKNGKIRSEPSTRSPRRSRYRES</sequence>
<evidence type="ECO:0000313" key="3">
    <source>
        <dbReference type="Proteomes" id="UP000305948"/>
    </source>
</evidence>
<reference evidence="2 3" key="1">
    <citation type="journal article" date="2019" name="Nat. Ecol. Evol.">
        <title>Megaphylogeny resolves global patterns of mushroom evolution.</title>
        <authorList>
            <person name="Varga T."/>
            <person name="Krizsan K."/>
            <person name="Foldi C."/>
            <person name="Dima B."/>
            <person name="Sanchez-Garcia M."/>
            <person name="Sanchez-Ramirez S."/>
            <person name="Szollosi G.J."/>
            <person name="Szarkandi J.G."/>
            <person name="Papp V."/>
            <person name="Albert L."/>
            <person name="Andreopoulos W."/>
            <person name="Angelini C."/>
            <person name="Antonin V."/>
            <person name="Barry K.W."/>
            <person name="Bougher N.L."/>
            <person name="Buchanan P."/>
            <person name="Buyck B."/>
            <person name="Bense V."/>
            <person name="Catcheside P."/>
            <person name="Chovatia M."/>
            <person name="Cooper J."/>
            <person name="Damon W."/>
            <person name="Desjardin D."/>
            <person name="Finy P."/>
            <person name="Geml J."/>
            <person name="Haridas S."/>
            <person name="Hughes K."/>
            <person name="Justo A."/>
            <person name="Karasinski D."/>
            <person name="Kautmanova I."/>
            <person name="Kiss B."/>
            <person name="Kocsube S."/>
            <person name="Kotiranta H."/>
            <person name="LaButti K.M."/>
            <person name="Lechner B.E."/>
            <person name="Liimatainen K."/>
            <person name="Lipzen A."/>
            <person name="Lukacs Z."/>
            <person name="Mihaltcheva S."/>
            <person name="Morgado L.N."/>
            <person name="Niskanen T."/>
            <person name="Noordeloos M.E."/>
            <person name="Ohm R.A."/>
            <person name="Ortiz-Santana B."/>
            <person name="Ovrebo C."/>
            <person name="Racz N."/>
            <person name="Riley R."/>
            <person name="Savchenko A."/>
            <person name="Shiryaev A."/>
            <person name="Soop K."/>
            <person name="Spirin V."/>
            <person name="Szebenyi C."/>
            <person name="Tomsovsky M."/>
            <person name="Tulloss R.E."/>
            <person name="Uehling J."/>
            <person name="Grigoriev I.V."/>
            <person name="Vagvolgyi C."/>
            <person name="Papp T."/>
            <person name="Martin F.M."/>
            <person name="Miettinen O."/>
            <person name="Hibbett D.S."/>
            <person name="Nagy L.G."/>
        </authorList>
    </citation>
    <scope>NUCLEOTIDE SEQUENCE [LARGE SCALE GENOMIC DNA]</scope>
    <source>
        <strain evidence="2 3">OMC1185</strain>
    </source>
</reference>
<accession>A0A5C3N1I7</accession>
<feature type="compositionally biased region" description="Basic residues" evidence="1">
    <location>
        <begin position="102"/>
        <end position="111"/>
    </location>
</feature>
<gene>
    <name evidence="2" type="ORF">OE88DRAFT_1661311</name>
</gene>
<keyword evidence="3" id="KW-1185">Reference proteome</keyword>
<dbReference type="AlphaFoldDB" id="A0A5C3N1I7"/>
<proteinExistence type="predicted"/>
<feature type="region of interest" description="Disordered" evidence="1">
    <location>
        <begin position="84"/>
        <end position="111"/>
    </location>
</feature>
<protein>
    <submittedName>
        <fullName evidence="2">Uncharacterized protein</fullName>
    </submittedName>
</protein>
<dbReference type="Proteomes" id="UP000305948">
    <property type="component" value="Unassembled WGS sequence"/>
</dbReference>
<dbReference type="EMBL" id="ML213514">
    <property type="protein sequence ID" value="TFK49908.1"/>
    <property type="molecule type" value="Genomic_DNA"/>
</dbReference>
<organism evidence="2 3">
    <name type="scientific">Heliocybe sulcata</name>
    <dbReference type="NCBI Taxonomy" id="5364"/>
    <lineage>
        <taxon>Eukaryota</taxon>
        <taxon>Fungi</taxon>
        <taxon>Dikarya</taxon>
        <taxon>Basidiomycota</taxon>
        <taxon>Agaricomycotina</taxon>
        <taxon>Agaricomycetes</taxon>
        <taxon>Gloeophyllales</taxon>
        <taxon>Gloeophyllaceae</taxon>
        <taxon>Heliocybe</taxon>
    </lineage>
</organism>
<name>A0A5C3N1I7_9AGAM</name>
<evidence type="ECO:0000313" key="2">
    <source>
        <dbReference type="EMBL" id="TFK49908.1"/>
    </source>
</evidence>